<keyword evidence="2" id="KW-1185">Reference proteome</keyword>
<dbReference type="PROSITE" id="PS00330">
    <property type="entry name" value="HEMOLYSIN_CALCIUM"/>
    <property type="match status" value="1"/>
</dbReference>
<comment type="caution">
    <text evidence="1">The sequence shown here is derived from an EMBL/GenBank/DDBJ whole genome shotgun (WGS) entry which is preliminary data.</text>
</comment>
<dbReference type="Proteomes" id="UP000076925">
    <property type="component" value="Unassembled WGS sequence"/>
</dbReference>
<evidence type="ECO:0008006" key="3">
    <source>
        <dbReference type="Google" id="ProtNLM"/>
    </source>
</evidence>
<proteinExistence type="predicted"/>
<accession>A0A139XCG6</accession>
<dbReference type="AlphaFoldDB" id="A0A139XCG6"/>
<sequence>MATFSIVDYLTDKGIPFTIKYPAPNLPTQGNSVTWSSLNANSSISDIIGAVKLLDNNSVYTRGFVSSSSDGTSFTRQFVVGDSQDNILQAGSGKDVLIGRGGHDTLTGGTGADSFVFLSSNDGIDTITDFDVLEDKIVVSASGFVGLTPPTLAQEILLTSGQLSLGSSATTSDVRFIYNSTNGILAYDADGIGLQAQVAIARLSSNLNFTHQNIQVVA</sequence>
<dbReference type="OrthoDB" id="3565729at2"/>
<reference evidence="1 2" key="1">
    <citation type="journal article" date="2013" name="Genome Biol. Evol.">
        <title>Genomes of Stigonematalean cyanobacteria (subsection V) and the evolution of oxygenic photosynthesis from prokaryotes to plastids.</title>
        <authorList>
            <person name="Dagan T."/>
            <person name="Roettger M."/>
            <person name="Stucken K."/>
            <person name="Landan G."/>
            <person name="Koch R."/>
            <person name="Major P."/>
            <person name="Gould S.B."/>
            <person name="Goremykin V.V."/>
            <person name="Rippka R."/>
            <person name="Tandeau de Marsac N."/>
            <person name="Gugger M."/>
            <person name="Lockhart P.J."/>
            <person name="Allen J.F."/>
            <person name="Brune I."/>
            <person name="Maus I."/>
            <person name="Puhler A."/>
            <person name="Martin W.F."/>
        </authorList>
    </citation>
    <scope>NUCLEOTIDE SEQUENCE [LARGE SCALE GENOMIC DNA]</scope>
    <source>
        <strain evidence="1 2">PCC 7110</strain>
    </source>
</reference>
<dbReference type="InterPro" id="IPR018511">
    <property type="entry name" value="Hemolysin-typ_Ca-bd_CS"/>
</dbReference>
<protein>
    <recommendedName>
        <fullName evidence="3">Peptidase M10 serralysin C-terminal domain-containing protein</fullName>
    </recommendedName>
</protein>
<evidence type="ECO:0000313" key="1">
    <source>
        <dbReference type="EMBL" id="KYC42389.1"/>
    </source>
</evidence>
<dbReference type="InterPro" id="IPR001343">
    <property type="entry name" value="Hemolysn_Ca-bd"/>
</dbReference>
<dbReference type="InterPro" id="IPR011049">
    <property type="entry name" value="Serralysin-like_metalloprot_C"/>
</dbReference>
<gene>
    <name evidence="1" type="ORF">WA1_20695</name>
</gene>
<dbReference type="SUPFAM" id="SSF51120">
    <property type="entry name" value="beta-Roll"/>
    <property type="match status" value="1"/>
</dbReference>
<organism evidence="1 2">
    <name type="scientific">Scytonema hofmannii PCC 7110</name>
    <dbReference type="NCBI Taxonomy" id="128403"/>
    <lineage>
        <taxon>Bacteria</taxon>
        <taxon>Bacillati</taxon>
        <taxon>Cyanobacteriota</taxon>
        <taxon>Cyanophyceae</taxon>
        <taxon>Nostocales</taxon>
        <taxon>Scytonemataceae</taxon>
        <taxon>Scytonema</taxon>
    </lineage>
</organism>
<dbReference type="GO" id="GO:0005509">
    <property type="term" value="F:calcium ion binding"/>
    <property type="evidence" value="ECO:0007669"/>
    <property type="project" value="InterPro"/>
</dbReference>
<dbReference type="EMBL" id="ANNX02000020">
    <property type="protein sequence ID" value="KYC42389.1"/>
    <property type="molecule type" value="Genomic_DNA"/>
</dbReference>
<dbReference type="RefSeq" id="WP_017741636.1">
    <property type="nucleotide sequence ID" value="NZ_KQ976354.1"/>
</dbReference>
<dbReference type="Gene3D" id="2.150.10.10">
    <property type="entry name" value="Serralysin-like metalloprotease, C-terminal"/>
    <property type="match status" value="1"/>
</dbReference>
<name>A0A139XCG6_9CYAN</name>
<dbReference type="GO" id="GO:0005615">
    <property type="term" value="C:extracellular space"/>
    <property type="evidence" value="ECO:0007669"/>
    <property type="project" value="InterPro"/>
</dbReference>
<evidence type="ECO:0000313" key="2">
    <source>
        <dbReference type="Proteomes" id="UP000076925"/>
    </source>
</evidence>
<dbReference type="STRING" id="128403.WA1_20695"/>
<dbReference type="Pfam" id="PF00353">
    <property type="entry name" value="HemolysinCabind"/>
    <property type="match status" value="1"/>
</dbReference>